<feature type="region of interest" description="Disordered" evidence="1">
    <location>
        <begin position="300"/>
        <end position="355"/>
    </location>
</feature>
<feature type="compositionally biased region" description="Polar residues" evidence="1">
    <location>
        <begin position="381"/>
        <end position="400"/>
    </location>
</feature>
<feature type="compositionally biased region" description="Polar residues" evidence="1">
    <location>
        <begin position="303"/>
        <end position="321"/>
    </location>
</feature>
<evidence type="ECO:0000313" key="4">
    <source>
        <dbReference type="Proteomes" id="UP000027265"/>
    </source>
</evidence>
<feature type="transmembrane region" description="Helical" evidence="2">
    <location>
        <begin position="105"/>
        <end position="129"/>
    </location>
</feature>
<feature type="transmembrane region" description="Helical" evidence="2">
    <location>
        <begin position="179"/>
        <end position="198"/>
    </location>
</feature>
<sequence length="499" mass="56176">MSHSSPATYLVWSTLSCLLGAFLIYHLWSFDRFKCLKWSNGQNFGAFKRVMTYSYLLSVPLILAYSVGFTVLKYKQGYSFIPDHGIVPTPYQLWPQSYQTAIFPLYLMFSVAWSLEMVTHLEELCFWLFLINAGSVQRDWFTSLYFKAWAMGSCVAVVYMPLVTVLLRGDLVKCEAYTFLAGSIGSLSLTLWFTPVLWTFPNLLQNLKAEGVDLQVLIRLTKFHELNSLRVFFRYLFVLPLIVLGVDGVRPHQDVNASVYVQYILAMIAAVGCCISSGITLIIFFPRSIESEIGIKEQKRLHSQTSHSRSHANLSAHSPSQAHDRAATLRQTAAEPDTREQKTLPRSGSYLLTSGSSPVRESVALPIVDYDDYGYHYPTQAPYSPYTSQQSKVRITSPTPIDNPPSQPAEVPHPRALPSRPLPRLPPNRRRSDSPTLGEVPDPYIGKAGEDVELGPIRLGMLTEENLSTHDKRMKSRYSMLVHTYTSPIDLAYGHGEDG</sequence>
<feature type="region of interest" description="Disordered" evidence="1">
    <location>
        <begin position="381"/>
        <end position="448"/>
    </location>
</feature>
<organism evidence="3 4">
    <name type="scientific">Jaapia argillacea MUCL 33604</name>
    <dbReference type="NCBI Taxonomy" id="933084"/>
    <lineage>
        <taxon>Eukaryota</taxon>
        <taxon>Fungi</taxon>
        <taxon>Dikarya</taxon>
        <taxon>Basidiomycota</taxon>
        <taxon>Agaricomycotina</taxon>
        <taxon>Agaricomycetes</taxon>
        <taxon>Agaricomycetidae</taxon>
        <taxon>Jaapiales</taxon>
        <taxon>Jaapiaceae</taxon>
        <taxon>Jaapia</taxon>
    </lineage>
</organism>
<evidence type="ECO:0000256" key="2">
    <source>
        <dbReference type="SAM" id="Phobius"/>
    </source>
</evidence>
<feature type="transmembrane region" description="Helical" evidence="2">
    <location>
        <begin position="53"/>
        <end position="72"/>
    </location>
</feature>
<reference evidence="4" key="1">
    <citation type="journal article" date="2014" name="Proc. Natl. Acad. Sci. U.S.A.">
        <title>Extensive sampling of basidiomycete genomes demonstrates inadequacy of the white-rot/brown-rot paradigm for wood decay fungi.</title>
        <authorList>
            <person name="Riley R."/>
            <person name="Salamov A.A."/>
            <person name="Brown D.W."/>
            <person name="Nagy L.G."/>
            <person name="Floudas D."/>
            <person name="Held B.W."/>
            <person name="Levasseur A."/>
            <person name="Lombard V."/>
            <person name="Morin E."/>
            <person name="Otillar R."/>
            <person name="Lindquist E.A."/>
            <person name="Sun H."/>
            <person name="LaButti K.M."/>
            <person name="Schmutz J."/>
            <person name="Jabbour D."/>
            <person name="Luo H."/>
            <person name="Baker S.E."/>
            <person name="Pisabarro A.G."/>
            <person name="Walton J.D."/>
            <person name="Blanchette R.A."/>
            <person name="Henrissat B."/>
            <person name="Martin F."/>
            <person name="Cullen D."/>
            <person name="Hibbett D.S."/>
            <person name="Grigoriev I.V."/>
        </authorList>
    </citation>
    <scope>NUCLEOTIDE SEQUENCE [LARGE SCALE GENOMIC DNA]</scope>
    <source>
        <strain evidence="4">MUCL 33604</strain>
    </source>
</reference>
<accession>A0A067Q136</accession>
<dbReference type="Proteomes" id="UP000027265">
    <property type="component" value="Unassembled WGS sequence"/>
</dbReference>
<keyword evidence="4" id="KW-1185">Reference proteome</keyword>
<proteinExistence type="predicted"/>
<evidence type="ECO:0000256" key="1">
    <source>
        <dbReference type="SAM" id="MobiDB-lite"/>
    </source>
</evidence>
<feature type="transmembrane region" description="Helical" evidence="2">
    <location>
        <begin position="232"/>
        <end position="249"/>
    </location>
</feature>
<dbReference type="AlphaFoldDB" id="A0A067Q136"/>
<feature type="transmembrane region" description="Helical" evidence="2">
    <location>
        <begin position="261"/>
        <end position="285"/>
    </location>
</feature>
<keyword evidence="2" id="KW-0812">Transmembrane</keyword>
<dbReference type="STRING" id="933084.A0A067Q136"/>
<keyword evidence="2" id="KW-0472">Membrane</keyword>
<dbReference type="EMBL" id="KL197722">
    <property type="protein sequence ID" value="KDQ56306.1"/>
    <property type="molecule type" value="Genomic_DNA"/>
</dbReference>
<name>A0A067Q136_9AGAM</name>
<feature type="compositionally biased region" description="Polar residues" evidence="1">
    <location>
        <begin position="344"/>
        <end position="355"/>
    </location>
</feature>
<protein>
    <submittedName>
        <fullName evidence="3">Uncharacterized protein</fullName>
    </submittedName>
</protein>
<dbReference type="HOGENOM" id="CLU_027213_0_0_1"/>
<evidence type="ECO:0000313" key="3">
    <source>
        <dbReference type="EMBL" id="KDQ56306.1"/>
    </source>
</evidence>
<gene>
    <name evidence="3" type="ORF">JAAARDRAFT_158328</name>
</gene>
<dbReference type="OrthoDB" id="2384193at2759"/>
<keyword evidence="2" id="KW-1133">Transmembrane helix</keyword>
<dbReference type="InParanoid" id="A0A067Q136"/>
<feature type="transmembrane region" description="Helical" evidence="2">
    <location>
        <begin position="149"/>
        <end position="167"/>
    </location>
</feature>
<feature type="transmembrane region" description="Helical" evidence="2">
    <location>
        <begin position="7"/>
        <end position="28"/>
    </location>
</feature>